<protein>
    <submittedName>
        <fullName evidence="3">Uncharacterized protein</fullName>
    </submittedName>
</protein>
<keyword evidence="4" id="KW-1185">Reference proteome</keyword>
<accession>G8QQY2</accession>
<name>G8QQY2_SPHPG</name>
<dbReference type="RefSeq" id="WP_014270673.1">
    <property type="nucleotide sequence ID" value="NC_016633.1"/>
</dbReference>
<proteinExistence type="predicted"/>
<keyword evidence="2" id="KW-0472">Membrane</keyword>
<dbReference type="HOGENOM" id="CLU_2107422_0_0_12"/>
<dbReference type="OrthoDB" id="9917648at2"/>
<feature type="transmembrane region" description="Helical" evidence="2">
    <location>
        <begin position="6"/>
        <end position="22"/>
    </location>
</feature>
<feature type="region of interest" description="Disordered" evidence="1">
    <location>
        <begin position="42"/>
        <end position="80"/>
    </location>
</feature>
<dbReference type="EMBL" id="CP003155">
    <property type="protein sequence ID" value="AEV29830.1"/>
    <property type="molecule type" value="Genomic_DNA"/>
</dbReference>
<organism evidence="3 4">
    <name type="scientific">Sphaerochaeta pleomorpha (strain ATCC BAA-1885 / DSM 22778 / Grapes)</name>
    <dbReference type="NCBI Taxonomy" id="158190"/>
    <lineage>
        <taxon>Bacteria</taxon>
        <taxon>Pseudomonadati</taxon>
        <taxon>Spirochaetota</taxon>
        <taxon>Spirochaetia</taxon>
        <taxon>Spirochaetales</taxon>
        <taxon>Sphaerochaetaceae</taxon>
        <taxon>Sphaerochaeta</taxon>
    </lineage>
</organism>
<keyword evidence="2" id="KW-1133">Transmembrane helix</keyword>
<evidence type="ECO:0000256" key="2">
    <source>
        <dbReference type="SAM" id="Phobius"/>
    </source>
</evidence>
<dbReference type="AlphaFoldDB" id="G8QQY2"/>
<evidence type="ECO:0000313" key="3">
    <source>
        <dbReference type="EMBL" id="AEV29830.1"/>
    </source>
</evidence>
<keyword evidence="2" id="KW-0812">Transmembrane</keyword>
<gene>
    <name evidence="3" type="ordered locus">SpiGrapes_2043</name>
</gene>
<evidence type="ECO:0000256" key="1">
    <source>
        <dbReference type="SAM" id="MobiDB-lite"/>
    </source>
</evidence>
<evidence type="ECO:0000313" key="4">
    <source>
        <dbReference type="Proteomes" id="UP000005632"/>
    </source>
</evidence>
<reference evidence="3 4" key="1">
    <citation type="submission" date="2011-11" db="EMBL/GenBank/DDBJ databases">
        <title>Complete sequence of Spirochaeta sp. grapes.</title>
        <authorList>
            <consortium name="US DOE Joint Genome Institute"/>
            <person name="Lucas S."/>
            <person name="Han J."/>
            <person name="Lapidus A."/>
            <person name="Cheng J.-F."/>
            <person name="Goodwin L."/>
            <person name="Pitluck S."/>
            <person name="Peters L."/>
            <person name="Ovchinnikova G."/>
            <person name="Munk A.C."/>
            <person name="Detter J.C."/>
            <person name="Han C."/>
            <person name="Tapia R."/>
            <person name="Land M."/>
            <person name="Hauser L."/>
            <person name="Kyrpides N."/>
            <person name="Ivanova N."/>
            <person name="Pagani I."/>
            <person name="Ritalahtilisa K."/>
            <person name="Loeffler F."/>
            <person name="Woyke T."/>
        </authorList>
    </citation>
    <scope>NUCLEOTIDE SEQUENCE [LARGE SCALE GENOMIC DNA]</scope>
    <source>
        <strain evidence="4">ATCC BAA-1885 / DSM 22778 / Grapes</strain>
    </source>
</reference>
<dbReference type="Proteomes" id="UP000005632">
    <property type="component" value="Chromosome"/>
</dbReference>
<sequence length="113" mass="13020">MEAAWILVVIFSFVIIISAINNRHELKKRKLDAALRMQEMSQGIKPGTYSSMRRSERTHKYKHTIETADESDTLGSWEKENNRAQVKKGIDDLQKRLDNIETIMNSRKGNSNG</sequence>
<dbReference type="STRING" id="158190.SpiGrapes_2043"/>
<dbReference type="KEGG" id="sgp:SpiGrapes_2043"/>